<evidence type="ECO:0000313" key="6">
    <source>
        <dbReference type="Proteomes" id="UP000030693"/>
    </source>
</evidence>
<feature type="transmembrane region" description="Helical" evidence="3">
    <location>
        <begin position="232"/>
        <end position="257"/>
    </location>
</feature>
<keyword evidence="6" id="KW-1185">Reference proteome</keyword>
<reference evidence="5" key="1">
    <citation type="submission" date="2013-04" db="EMBL/GenBank/DDBJ databases">
        <title>The Genome Sequence of Fonticula alba ATCC 38817.</title>
        <authorList>
            <consortium name="The Broad Institute Genomics Platform"/>
            <person name="Russ C."/>
            <person name="Cuomo C."/>
            <person name="Burger G."/>
            <person name="Gray M.W."/>
            <person name="Holland P.W.H."/>
            <person name="King N."/>
            <person name="Lang F.B.F."/>
            <person name="Roger A.J."/>
            <person name="Ruiz-Trillo I."/>
            <person name="Brown M."/>
            <person name="Walker B."/>
            <person name="Young S."/>
            <person name="Zeng Q."/>
            <person name="Gargeya S."/>
            <person name="Fitzgerald M."/>
            <person name="Haas B."/>
            <person name="Abouelleil A."/>
            <person name="Allen A.W."/>
            <person name="Alvarado L."/>
            <person name="Arachchi H.M."/>
            <person name="Berlin A.M."/>
            <person name="Chapman S.B."/>
            <person name="Gainer-Dewar J."/>
            <person name="Goldberg J."/>
            <person name="Griggs A."/>
            <person name="Gujja S."/>
            <person name="Hansen M."/>
            <person name="Howarth C."/>
            <person name="Imamovic A."/>
            <person name="Ireland A."/>
            <person name="Larimer J."/>
            <person name="McCowan C."/>
            <person name="Murphy C."/>
            <person name="Pearson M."/>
            <person name="Poon T.W."/>
            <person name="Priest M."/>
            <person name="Roberts A."/>
            <person name="Saif S."/>
            <person name="Shea T."/>
            <person name="Sisk P."/>
            <person name="Sykes S."/>
            <person name="Wortman J."/>
            <person name="Nusbaum C."/>
            <person name="Birren B."/>
        </authorList>
    </citation>
    <scope>NUCLEOTIDE SEQUENCE [LARGE SCALE GENOMIC DNA]</scope>
    <source>
        <strain evidence="5">ATCC 38817</strain>
    </source>
</reference>
<sequence>MGWEGGGRGCGPSPDVEALTDPSVEDPNVVFRGLDPSAQENLIRTEGPNGTLESPSQRRSRTRSLYVAMAILFFGAMMASVTVPSLYLFLESMKPGPTMTPSSGTDSHLELGIVSAMFPLGQLLGLPVTNYWYVRKNARQVFITMGIFSIIFSMGYLFALNRFAILLSRFSLGFCLSGTLITLPYIAHSTPVVGSGSSGSERFYFISISTTLLETGFALGPVFGVLMMNVSFYVGVFWGSLPFLFFLFAAPGLGLVLC</sequence>
<dbReference type="SUPFAM" id="SSF103473">
    <property type="entry name" value="MFS general substrate transporter"/>
    <property type="match status" value="1"/>
</dbReference>
<dbReference type="Gene3D" id="1.20.1250.20">
    <property type="entry name" value="MFS general substrate transporter like domains"/>
    <property type="match status" value="1"/>
</dbReference>
<keyword evidence="3" id="KW-0812">Transmembrane</keyword>
<dbReference type="GO" id="GO:0016020">
    <property type="term" value="C:membrane"/>
    <property type="evidence" value="ECO:0007669"/>
    <property type="project" value="UniProtKB-SubCell"/>
</dbReference>
<keyword evidence="3" id="KW-1133">Transmembrane helix</keyword>
<dbReference type="InterPro" id="IPR020846">
    <property type="entry name" value="MFS_dom"/>
</dbReference>
<gene>
    <name evidence="5" type="ORF">H696_05966</name>
</gene>
<feature type="compositionally biased region" description="Gly residues" evidence="2">
    <location>
        <begin position="1"/>
        <end position="10"/>
    </location>
</feature>
<evidence type="ECO:0000313" key="5">
    <source>
        <dbReference type="EMBL" id="KCV67568.1"/>
    </source>
</evidence>
<proteinExistence type="predicted"/>
<dbReference type="GeneID" id="20530691"/>
<dbReference type="GO" id="GO:0022857">
    <property type="term" value="F:transmembrane transporter activity"/>
    <property type="evidence" value="ECO:0007669"/>
    <property type="project" value="InterPro"/>
</dbReference>
<evidence type="ECO:0000256" key="3">
    <source>
        <dbReference type="SAM" id="Phobius"/>
    </source>
</evidence>
<feature type="transmembrane region" description="Helical" evidence="3">
    <location>
        <begin position="109"/>
        <end position="134"/>
    </location>
</feature>
<feature type="transmembrane region" description="Helical" evidence="3">
    <location>
        <begin position="166"/>
        <end position="187"/>
    </location>
</feature>
<feature type="region of interest" description="Disordered" evidence="2">
    <location>
        <begin position="1"/>
        <end position="57"/>
    </location>
</feature>
<evidence type="ECO:0000259" key="4">
    <source>
        <dbReference type="PROSITE" id="PS50850"/>
    </source>
</evidence>
<dbReference type="PROSITE" id="PS50850">
    <property type="entry name" value="MFS"/>
    <property type="match status" value="1"/>
</dbReference>
<protein>
    <recommendedName>
        <fullName evidence="4">Major facilitator superfamily (MFS) profile domain-containing protein</fullName>
    </recommendedName>
</protein>
<dbReference type="AlphaFoldDB" id="A0A058Z0Y0"/>
<feature type="transmembrane region" description="Helical" evidence="3">
    <location>
        <begin position="141"/>
        <end position="160"/>
    </location>
</feature>
<keyword evidence="3" id="KW-0472">Membrane</keyword>
<comment type="subcellular location">
    <subcellularLocation>
        <location evidence="1">Membrane</location>
        <topology evidence="1">Multi-pass membrane protein</topology>
    </subcellularLocation>
</comment>
<organism evidence="5">
    <name type="scientific">Fonticula alba</name>
    <name type="common">Slime mold</name>
    <dbReference type="NCBI Taxonomy" id="691883"/>
    <lineage>
        <taxon>Eukaryota</taxon>
        <taxon>Rotosphaerida</taxon>
        <taxon>Fonticulaceae</taxon>
        <taxon>Fonticula</taxon>
    </lineage>
</organism>
<name>A0A058Z0Y0_FONAL</name>
<accession>A0A058Z0Y0</accession>
<feature type="transmembrane region" description="Helical" evidence="3">
    <location>
        <begin position="65"/>
        <end position="89"/>
    </location>
</feature>
<evidence type="ECO:0000256" key="2">
    <source>
        <dbReference type="SAM" id="MobiDB-lite"/>
    </source>
</evidence>
<dbReference type="InterPro" id="IPR036259">
    <property type="entry name" value="MFS_trans_sf"/>
</dbReference>
<dbReference type="Proteomes" id="UP000030693">
    <property type="component" value="Unassembled WGS sequence"/>
</dbReference>
<dbReference type="EMBL" id="KB932216">
    <property type="protein sequence ID" value="KCV67568.1"/>
    <property type="molecule type" value="Genomic_DNA"/>
</dbReference>
<feature type="domain" description="Major facilitator superfamily (MFS) profile" evidence="4">
    <location>
        <begin position="68"/>
        <end position="258"/>
    </location>
</feature>
<dbReference type="RefSeq" id="XP_009498009.1">
    <property type="nucleotide sequence ID" value="XM_009499734.1"/>
</dbReference>
<feature type="transmembrane region" description="Helical" evidence="3">
    <location>
        <begin position="203"/>
        <end position="226"/>
    </location>
</feature>
<evidence type="ECO:0000256" key="1">
    <source>
        <dbReference type="ARBA" id="ARBA00004141"/>
    </source>
</evidence>